<dbReference type="EMBL" id="GGYP01005418">
    <property type="protein sequence ID" value="MDE50189.1"/>
    <property type="molecule type" value="Transcribed_RNA"/>
</dbReference>
<feature type="compositionally biased region" description="Polar residues" evidence="3">
    <location>
        <begin position="1"/>
        <end position="12"/>
    </location>
</feature>
<feature type="region of interest" description="Disordered" evidence="3">
    <location>
        <begin position="171"/>
        <end position="228"/>
    </location>
</feature>
<feature type="region of interest" description="Disordered" evidence="3">
    <location>
        <begin position="1"/>
        <end position="103"/>
    </location>
</feature>
<gene>
    <name evidence="6" type="primary">Chic1</name>
    <name evidence="6" type="ORF">g.10236</name>
</gene>
<feature type="compositionally biased region" description="Basic residues" evidence="3">
    <location>
        <begin position="193"/>
        <end position="203"/>
    </location>
</feature>
<feature type="domain" description="Golgin subfamily A member 7/ERF4" evidence="5">
    <location>
        <begin position="269"/>
        <end position="358"/>
    </location>
</feature>
<evidence type="ECO:0000313" key="6">
    <source>
        <dbReference type="EMBL" id="MDE50189.1"/>
    </source>
</evidence>
<dbReference type="InterPro" id="IPR039735">
    <property type="entry name" value="CHIC1/2"/>
</dbReference>
<keyword evidence="4" id="KW-1133">Transmembrane helix</keyword>
<feature type="compositionally biased region" description="Basic and acidic residues" evidence="3">
    <location>
        <begin position="51"/>
        <end position="86"/>
    </location>
</feature>
<proteinExistence type="predicted"/>
<dbReference type="PANTHER" id="PTHR13005:SF4">
    <property type="entry name" value="CYSTEINE-RICH HYDROPHOBIC PROTEIN"/>
    <property type="match status" value="1"/>
</dbReference>
<dbReference type="PANTHER" id="PTHR13005">
    <property type="entry name" value="CYSTEINE-RICH HYDROPHOBIC DOMAIN PROTEIN BRAIN X-LINKED PROTEIN"/>
    <property type="match status" value="1"/>
</dbReference>
<name>A0A6G1SIJ7_9ACAR</name>
<evidence type="ECO:0000256" key="1">
    <source>
        <dbReference type="ARBA" id="ARBA00004370"/>
    </source>
</evidence>
<evidence type="ECO:0000259" key="5">
    <source>
        <dbReference type="Pfam" id="PF10256"/>
    </source>
</evidence>
<dbReference type="InterPro" id="IPR019383">
    <property type="entry name" value="Golgin_A_7/ERF4"/>
</dbReference>
<feature type="transmembrane region" description="Helical" evidence="4">
    <location>
        <begin position="308"/>
        <end position="331"/>
    </location>
</feature>
<accession>A0A6G1SIJ7</accession>
<dbReference type="GO" id="GO:0016020">
    <property type="term" value="C:membrane"/>
    <property type="evidence" value="ECO:0007669"/>
    <property type="project" value="UniProtKB-SubCell"/>
</dbReference>
<feature type="compositionally biased region" description="Polar residues" evidence="3">
    <location>
        <begin position="133"/>
        <end position="144"/>
    </location>
</feature>
<feature type="region of interest" description="Disordered" evidence="3">
    <location>
        <begin position="130"/>
        <end position="159"/>
    </location>
</feature>
<keyword evidence="2 4" id="KW-0472">Membrane</keyword>
<protein>
    <submittedName>
        <fullName evidence="6">Cysteine-rich hydrophobic domain 1 protein</fullName>
    </submittedName>
</protein>
<feature type="compositionally biased region" description="Low complexity" evidence="3">
    <location>
        <begin position="171"/>
        <end position="184"/>
    </location>
</feature>
<feature type="compositionally biased region" description="Basic residues" evidence="3">
    <location>
        <begin position="212"/>
        <end position="222"/>
    </location>
</feature>
<evidence type="ECO:0000256" key="3">
    <source>
        <dbReference type="SAM" id="MobiDB-lite"/>
    </source>
</evidence>
<reference evidence="6" key="1">
    <citation type="submission" date="2018-10" db="EMBL/GenBank/DDBJ databases">
        <title>Transcriptome assembly of Aceria tosichella (Wheat curl mite) Type 2.</title>
        <authorList>
            <person name="Scully E.D."/>
            <person name="Geib S.M."/>
            <person name="Palmer N.A."/>
            <person name="Gupta A.K."/>
            <person name="Sarath G."/>
            <person name="Tatineni S."/>
        </authorList>
    </citation>
    <scope>NUCLEOTIDE SEQUENCE</scope>
    <source>
        <strain evidence="6">LincolnNE</strain>
    </source>
</reference>
<dbReference type="AlphaFoldDB" id="A0A6G1SIJ7"/>
<evidence type="ECO:0000256" key="2">
    <source>
        <dbReference type="ARBA" id="ARBA00023136"/>
    </source>
</evidence>
<feature type="compositionally biased region" description="Low complexity" evidence="3">
    <location>
        <begin position="13"/>
        <end position="26"/>
    </location>
</feature>
<keyword evidence="4" id="KW-0812">Transmembrane</keyword>
<sequence length="387" mass="42924">MASVHTGESPTGSPKTTITISAKSTSNLTSALEQPKNTTNGGPVSMTLNTCDKESSASFKSDEQSVIRKRSESRDSSVNDDPKSIDDSISATSGRHNWSSIRDMGDYDPSVGSIKGDSVSATIADYHRKHNRTTTISDNQSRTSGRLDPDHPSLVAKNDNSSVNINYYAVSSSSTTTTGPTTSSRHGSGVYHNNHRHHNQTSKRNREDSKQRRNGHHKRNCRHSTSSRQSLALEQALESYDVPQGSIYQIEPIIIRGNGNLTLFGLSNSFNMEFPQALIGRVSPGEFERTMGQINELLRDQQSMSAKLLLFGSLFCCCSLGFSLVWPSIVLRRRSKCNLEKFLASENQRLYSKLGINWKLGQSRFSRFVEHVLIIEFSPKIDPFMPD</sequence>
<organism evidence="6">
    <name type="scientific">Aceria tosichella</name>
    <name type="common">wheat curl mite</name>
    <dbReference type="NCBI Taxonomy" id="561515"/>
    <lineage>
        <taxon>Eukaryota</taxon>
        <taxon>Metazoa</taxon>
        <taxon>Ecdysozoa</taxon>
        <taxon>Arthropoda</taxon>
        <taxon>Chelicerata</taxon>
        <taxon>Arachnida</taxon>
        <taxon>Acari</taxon>
        <taxon>Acariformes</taxon>
        <taxon>Trombidiformes</taxon>
        <taxon>Prostigmata</taxon>
        <taxon>Eupodina</taxon>
        <taxon>Eriophyoidea</taxon>
        <taxon>Eriophyidae</taxon>
        <taxon>Eriophyinae</taxon>
        <taxon>Aceriini</taxon>
        <taxon>Aceria</taxon>
    </lineage>
</organism>
<comment type="subcellular location">
    <subcellularLocation>
        <location evidence="1">Membrane</location>
    </subcellularLocation>
</comment>
<feature type="compositionally biased region" description="Polar residues" evidence="3">
    <location>
        <begin position="87"/>
        <end position="100"/>
    </location>
</feature>
<feature type="compositionally biased region" description="Polar residues" evidence="3">
    <location>
        <begin position="27"/>
        <end position="50"/>
    </location>
</feature>
<dbReference type="Pfam" id="PF10256">
    <property type="entry name" value="Erf4"/>
    <property type="match status" value="1"/>
</dbReference>
<evidence type="ECO:0000256" key="4">
    <source>
        <dbReference type="SAM" id="Phobius"/>
    </source>
</evidence>